<feature type="chain" id="PRO_5014093643" description="UPAR/Ly6 domain-containing protein" evidence="1">
    <location>
        <begin position="22"/>
        <end position="138"/>
    </location>
</feature>
<dbReference type="InParanoid" id="H2Y183"/>
<dbReference type="Ensembl" id="ENSCINT00000032312.1">
    <property type="protein sequence ID" value="ENSCINP00000035667.1"/>
    <property type="gene ID" value="ENSCING00000018545.1"/>
</dbReference>
<reference evidence="2" key="2">
    <citation type="journal article" date="2008" name="Genome Biol.">
        <title>Improved genome assembly and evidence-based global gene model set for the chordate Ciona intestinalis: new insight into intron and operon populations.</title>
        <authorList>
            <person name="Satou Y."/>
            <person name="Mineta K."/>
            <person name="Ogasawara M."/>
            <person name="Sasakura Y."/>
            <person name="Shoguchi E."/>
            <person name="Ueno K."/>
            <person name="Yamada L."/>
            <person name="Matsumoto J."/>
            <person name="Wasserscheid J."/>
            <person name="Dewar K."/>
            <person name="Wiley G.B."/>
            <person name="Macmil S.L."/>
            <person name="Roe B.A."/>
            <person name="Zeller R.W."/>
            <person name="Hastings K.E."/>
            <person name="Lemaire P."/>
            <person name="Lindquist E."/>
            <person name="Endo T."/>
            <person name="Hotta K."/>
            <person name="Inaba K."/>
        </authorList>
    </citation>
    <scope>NUCLEOTIDE SEQUENCE [LARGE SCALE GENOMIC DNA]</scope>
    <source>
        <strain evidence="2">wild type</strain>
    </source>
</reference>
<keyword evidence="1" id="KW-0732">Signal</keyword>
<accession>A0A1W2WL07</accession>
<dbReference type="SUPFAM" id="SSF57302">
    <property type="entry name" value="Snake toxin-like"/>
    <property type="match status" value="1"/>
</dbReference>
<dbReference type="InterPro" id="IPR045860">
    <property type="entry name" value="Snake_toxin-like_sf"/>
</dbReference>
<keyword evidence="3" id="KW-1185">Reference proteome</keyword>
<evidence type="ECO:0008006" key="4">
    <source>
        <dbReference type="Google" id="ProtNLM"/>
    </source>
</evidence>
<reference evidence="3" key="1">
    <citation type="journal article" date="2002" name="Science">
        <title>The draft genome of Ciona intestinalis: insights into chordate and vertebrate origins.</title>
        <authorList>
            <person name="Dehal P."/>
            <person name="Satou Y."/>
            <person name="Campbell R.K."/>
            <person name="Chapman J."/>
            <person name="Degnan B."/>
            <person name="De Tomaso A."/>
            <person name="Davidson B."/>
            <person name="Di Gregorio A."/>
            <person name="Gelpke M."/>
            <person name="Goodstein D.M."/>
            <person name="Harafuji N."/>
            <person name="Hastings K.E."/>
            <person name="Ho I."/>
            <person name="Hotta K."/>
            <person name="Huang W."/>
            <person name="Kawashima T."/>
            <person name="Lemaire P."/>
            <person name="Martinez D."/>
            <person name="Meinertzhagen I.A."/>
            <person name="Necula S."/>
            <person name="Nonaka M."/>
            <person name="Putnam N."/>
            <person name="Rash S."/>
            <person name="Saiga H."/>
            <person name="Satake M."/>
            <person name="Terry A."/>
            <person name="Yamada L."/>
            <person name="Wang H.G."/>
            <person name="Awazu S."/>
            <person name="Azumi K."/>
            <person name="Boore J."/>
            <person name="Branno M."/>
            <person name="Chin-Bow S."/>
            <person name="DeSantis R."/>
            <person name="Doyle S."/>
            <person name="Francino P."/>
            <person name="Keys D.N."/>
            <person name="Haga S."/>
            <person name="Hayashi H."/>
            <person name="Hino K."/>
            <person name="Imai K.S."/>
            <person name="Inaba K."/>
            <person name="Kano S."/>
            <person name="Kobayashi K."/>
            <person name="Kobayashi M."/>
            <person name="Lee B.I."/>
            <person name="Makabe K.W."/>
            <person name="Manohar C."/>
            <person name="Matassi G."/>
            <person name="Medina M."/>
            <person name="Mochizuki Y."/>
            <person name="Mount S."/>
            <person name="Morishita T."/>
            <person name="Miura S."/>
            <person name="Nakayama A."/>
            <person name="Nishizaka S."/>
            <person name="Nomoto H."/>
            <person name="Ohta F."/>
            <person name="Oishi K."/>
            <person name="Rigoutsos I."/>
            <person name="Sano M."/>
            <person name="Sasaki A."/>
            <person name="Sasakura Y."/>
            <person name="Shoguchi E."/>
            <person name="Shin-i T."/>
            <person name="Spagnuolo A."/>
            <person name="Stainier D."/>
            <person name="Suzuki M.M."/>
            <person name="Tassy O."/>
            <person name="Takatori N."/>
            <person name="Tokuoka M."/>
            <person name="Yagi K."/>
            <person name="Yoshizaki F."/>
            <person name="Wada S."/>
            <person name="Zhang C."/>
            <person name="Hyatt P.D."/>
            <person name="Larimer F."/>
            <person name="Detter C."/>
            <person name="Doggett N."/>
            <person name="Glavina T."/>
            <person name="Hawkins T."/>
            <person name="Richardson P."/>
            <person name="Lucas S."/>
            <person name="Kohara Y."/>
            <person name="Levine M."/>
            <person name="Satoh N."/>
            <person name="Rokhsar D.S."/>
        </authorList>
    </citation>
    <scope>NUCLEOTIDE SEQUENCE [LARGE SCALE GENOMIC DNA]</scope>
</reference>
<dbReference type="AlphaFoldDB" id="H2Y183"/>
<name>H2Y183_CIOIN</name>
<dbReference type="EMBL" id="EAAA01000897">
    <property type="status" value="NOT_ANNOTATED_CDS"/>
    <property type="molecule type" value="Genomic_DNA"/>
</dbReference>
<feature type="signal peptide" evidence="1">
    <location>
        <begin position="1"/>
        <end position="21"/>
    </location>
</feature>
<dbReference type="Proteomes" id="UP000008144">
    <property type="component" value="Chromosome 12"/>
</dbReference>
<evidence type="ECO:0000313" key="2">
    <source>
        <dbReference type="Ensembl" id="ENSCINP00000035667.1"/>
    </source>
</evidence>
<reference evidence="2" key="4">
    <citation type="submission" date="2025-09" db="UniProtKB">
        <authorList>
            <consortium name="Ensembl"/>
        </authorList>
    </citation>
    <scope>IDENTIFICATION</scope>
</reference>
<dbReference type="GeneTree" id="ENSGT00940000167950"/>
<sequence length="138" mass="15102">MISTFCLMFLVMAIAADTACAIRCYQCETSTANRNRGCEKGFLDPAYEIECPDGLNYCETTTTTNYCLSKVTSVTTTRNCTSSPKSWCYNVGCNSESCRSTCKTDLCNDDGGAMSNVAGKFLISTAMLVPLFMQRFIS</sequence>
<reference evidence="2" key="3">
    <citation type="submission" date="2025-08" db="UniProtKB">
        <authorList>
            <consortium name="Ensembl"/>
        </authorList>
    </citation>
    <scope>IDENTIFICATION</scope>
</reference>
<proteinExistence type="predicted"/>
<evidence type="ECO:0000256" key="1">
    <source>
        <dbReference type="SAM" id="SignalP"/>
    </source>
</evidence>
<accession>H2Y183</accession>
<dbReference type="HOGENOM" id="CLU_1854494_0_0_1"/>
<evidence type="ECO:0000313" key="3">
    <source>
        <dbReference type="Proteomes" id="UP000008144"/>
    </source>
</evidence>
<organism evidence="2 3">
    <name type="scientific">Ciona intestinalis</name>
    <name type="common">Transparent sea squirt</name>
    <name type="synonym">Ascidia intestinalis</name>
    <dbReference type="NCBI Taxonomy" id="7719"/>
    <lineage>
        <taxon>Eukaryota</taxon>
        <taxon>Metazoa</taxon>
        <taxon>Chordata</taxon>
        <taxon>Tunicata</taxon>
        <taxon>Ascidiacea</taxon>
        <taxon>Phlebobranchia</taxon>
        <taxon>Cionidae</taxon>
        <taxon>Ciona</taxon>
    </lineage>
</organism>
<protein>
    <recommendedName>
        <fullName evidence="4">UPAR/Ly6 domain-containing protein</fullName>
    </recommendedName>
</protein>